<accession>A0A1L3Q0G2</accession>
<dbReference type="RefSeq" id="WP_072560674.1">
    <property type="nucleotide sequence ID" value="NZ_CP017921.1"/>
</dbReference>
<dbReference type="STRING" id="2177.BHR79_01880"/>
<reference evidence="3 5" key="2">
    <citation type="submission" date="2016-10" db="EMBL/GenBank/DDBJ databases">
        <authorList>
            <person name="de Groot N.N."/>
        </authorList>
    </citation>
    <scope>NUCLEOTIDE SEQUENCE [LARGE SCALE GENOMIC DNA]</scope>
    <source>
        <strain evidence="3 5">Z-7982</strain>
    </source>
</reference>
<dbReference type="EMBL" id="FNMU01000001">
    <property type="protein sequence ID" value="SDW03881.1"/>
    <property type="molecule type" value="Genomic_DNA"/>
</dbReference>
<evidence type="ECO:0000313" key="1">
    <source>
        <dbReference type="EMBL" id="APH38356.1"/>
    </source>
</evidence>
<reference evidence="2 6" key="3">
    <citation type="submission" date="2018-10" db="EMBL/GenBank/DDBJ databases">
        <title>Cultivation of a novel Methanohalophilus strain from Kebrit Deep of the Red Sea and a genomic comparison of members of the genus Methanohalophilus.</title>
        <authorList>
            <person name="Guan Y."/>
            <person name="Ngugi D.K."/>
            <person name="Stingl U."/>
        </authorList>
    </citation>
    <scope>NUCLEOTIDE SEQUENCE [LARGE SCALE GENOMIC DNA]</scope>
    <source>
        <strain evidence="2 6">DSM 3094</strain>
    </source>
</reference>
<sequence length="146" mass="16177">MNEDNENNMKFHPQSNTYILRKKSYFEQNVSLDGNLITGPDTNFWKNLKVAGNVELGKGTVVRGSLHAEEVILGPGCRIDGDIHASRNATLLDRCTINGHATTDGWMKVRPGCNIKFVRAKKELELVGKVNVESIESGTKVIVHSE</sequence>
<evidence type="ECO:0000313" key="5">
    <source>
        <dbReference type="Proteomes" id="UP000198669"/>
    </source>
</evidence>
<dbReference type="AlphaFoldDB" id="A0A1L3Q0G2"/>
<evidence type="ECO:0000313" key="3">
    <source>
        <dbReference type="EMBL" id="SDW03881.1"/>
    </source>
</evidence>
<gene>
    <name evidence="1" type="ORF">BHR79_01880</name>
    <name evidence="2" type="ORF">EFE40_00905</name>
    <name evidence="3" type="ORF">SAMN04515625_0201</name>
</gene>
<evidence type="ECO:0000313" key="4">
    <source>
        <dbReference type="Proteomes" id="UP000186879"/>
    </source>
</evidence>
<dbReference type="Proteomes" id="UP000267921">
    <property type="component" value="Unassembled WGS sequence"/>
</dbReference>
<keyword evidence="4" id="KW-1185">Reference proteome</keyword>
<dbReference type="EMBL" id="CP017921">
    <property type="protein sequence ID" value="APH38356.1"/>
    <property type="molecule type" value="Genomic_DNA"/>
</dbReference>
<dbReference type="Proteomes" id="UP000198669">
    <property type="component" value="Unassembled WGS sequence"/>
</dbReference>
<evidence type="ECO:0000313" key="6">
    <source>
        <dbReference type="Proteomes" id="UP000267921"/>
    </source>
</evidence>
<organism evidence="1 4">
    <name type="scientific">Methanohalophilus halophilus</name>
    <dbReference type="NCBI Taxonomy" id="2177"/>
    <lineage>
        <taxon>Archaea</taxon>
        <taxon>Methanobacteriati</taxon>
        <taxon>Methanobacteriota</taxon>
        <taxon>Stenosarchaea group</taxon>
        <taxon>Methanomicrobia</taxon>
        <taxon>Methanosarcinales</taxon>
        <taxon>Methanosarcinaceae</taxon>
        <taxon>Methanohalophilus</taxon>
    </lineage>
</organism>
<dbReference type="Proteomes" id="UP000186879">
    <property type="component" value="Chromosome"/>
</dbReference>
<proteinExistence type="predicted"/>
<dbReference type="GeneID" id="30582467"/>
<reference evidence="1 4" key="1">
    <citation type="submission" date="2016-10" db="EMBL/GenBank/DDBJ databases">
        <title>Methanohalophilus halophilus.</title>
        <authorList>
            <person name="L'haridon S."/>
        </authorList>
    </citation>
    <scope>NUCLEOTIDE SEQUENCE [LARGE SCALE GENOMIC DNA]</scope>
    <source>
        <strain evidence="1 4">Z-7982</strain>
    </source>
</reference>
<name>A0A1L3Q0G2_9EURY</name>
<dbReference type="EMBL" id="RJJG01000001">
    <property type="protein sequence ID" value="RNI10774.1"/>
    <property type="molecule type" value="Genomic_DNA"/>
</dbReference>
<evidence type="ECO:0000313" key="2">
    <source>
        <dbReference type="EMBL" id="RNI10774.1"/>
    </source>
</evidence>
<dbReference type="InterPro" id="IPR011004">
    <property type="entry name" value="Trimer_LpxA-like_sf"/>
</dbReference>
<dbReference type="Gene3D" id="2.160.10.10">
    <property type="entry name" value="Hexapeptide repeat proteins"/>
    <property type="match status" value="1"/>
</dbReference>
<protein>
    <submittedName>
        <fullName evidence="2">Polymer-forming cytoskeletal protein</fullName>
    </submittedName>
    <submittedName>
        <fullName evidence="3">Polymer-forming protein</fullName>
    </submittedName>
</protein>
<dbReference type="OrthoDB" id="114270at2157"/>
<dbReference type="SUPFAM" id="SSF51161">
    <property type="entry name" value="Trimeric LpxA-like enzymes"/>
    <property type="match status" value="1"/>
</dbReference>
<dbReference type="KEGG" id="mhaz:BHR79_01880"/>